<evidence type="ECO:0000313" key="10">
    <source>
        <dbReference type="Proteomes" id="UP001156903"/>
    </source>
</evidence>
<evidence type="ECO:0000256" key="4">
    <source>
        <dbReference type="ARBA" id="ARBA00023125"/>
    </source>
</evidence>
<keyword evidence="10" id="KW-1185">Reference proteome</keyword>
<comment type="caution">
    <text evidence="9">The sequence shown here is derived from an EMBL/GenBank/DDBJ whole genome shotgun (WGS) entry which is preliminary data.</text>
</comment>
<dbReference type="RefSeq" id="WP_234267689.1">
    <property type="nucleotide sequence ID" value="NZ_BSPB01000128.1"/>
</dbReference>
<comment type="function">
    <text evidence="1">Involved in the transposition of the insertion sequence IS5.</text>
</comment>
<gene>
    <name evidence="9" type="ORF">GCM10007935_44250</name>
</gene>
<dbReference type="InterPro" id="IPR002559">
    <property type="entry name" value="Transposase_11"/>
</dbReference>
<keyword evidence="4" id="KW-0238">DNA-binding</keyword>
<evidence type="ECO:0000256" key="3">
    <source>
        <dbReference type="ARBA" id="ARBA00022578"/>
    </source>
</evidence>
<dbReference type="PANTHER" id="PTHR35604:SF2">
    <property type="entry name" value="TRANSPOSASE INSH FOR INSERTION SEQUENCE ELEMENT IS5A-RELATED"/>
    <property type="match status" value="1"/>
</dbReference>
<dbReference type="Proteomes" id="UP001156903">
    <property type="component" value="Unassembled WGS sequence"/>
</dbReference>
<evidence type="ECO:0000259" key="7">
    <source>
        <dbReference type="Pfam" id="PF01609"/>
    </source>
</evidence>
<keyword evidence="5" id="KW-0233">DNA recombination</keyword>
<feature type="domain" description="Transposase IS4-like" evidence="7">
    <location>
        <begin position="192"/>
        <end position="354"/>
    </location>
</feature>
<keyword evidence="3" id="KW-0815">Transposition</keyword>
<proteinExistence type="inferred from homology"/>
<feature type="compositionally biased region" description="Polar residues" evidence="6">
    <location>
        <begin position="189"/>
        <end position="198"/>
    </location>
</feature>
<evidence type="ECO:0000259" key="8">
    <source>
        <dbReference type="Pfam" id="PF05598"/>
    </source>
</evidence>
<dbReference type="InterPro" id="IPR008490">
    <property type="entry name" value="Transposase_InsH_N"/>
</dbReference>
<sequence length="370" mass="41482">MRGSDAMQESLFTVAKLEDFVPADHPLRPIRSLINEALVRLNGLFNTIYADTGRASIAPEKLLRAMLIQVFFSVRSERQLVEQIRYNLLYRWFIGLAIDDEVWDHSSFSKNRDRLLEHRVVENFFTEVMTLADKRKLLSKDHFSVDGTLIQAWASHKSFTPKDCSDNDGDPGAGPGRNAPANWHGKPRSNATHASTTDPDSRLFRKSQNSAAILAYQGHVLMEHRSGLVVGAVVTHADGYGERAAALAMLDTLPGRHPRTVAADKAYDTRDFVQACRQRCVTPHVASHSTRWGGSAIDGRTTRHTGYAISQTIRKRIEEHFGWGKTVGRIRQTVYRGIERVDQHFKLTMTASNIVRMARIFSAMGAAASR</sequence>
<dbReference type="Pfam" id="PF01609">
    <property type="entry name" value="DDE_Tnp_1"/>
    <property type="match status" value="1"/>
</dbReference>
<feature type="domain" description="Transposase InsH N-terminal" evidence="8">
    <location>
        <begin position="16"/>
        <end position="114"/>
    </location>
</feature>
<dbReference type="InterPro" id="IPR047959">
    <property type="entry name" value="Transpos_IS5"/>
</dbReference>
<evidence type="ECO:0000256" key="2">
    <source>
        <dbReference type="ARBA" id="ARBA00010075"/>
    </source>
</evidence>
<protein>
    <submittedName>
        <fullName evidence="9">DDE transposase</fullName>
    </submittedName>
</protein>
<comment type="similarity">
    <text evidence="2">Belongs to the transposase 11 family.</text>
</comment>
<organism evidence="9 10">
    <name type="scientific">Hydrogenophaga electricum</name>
    <dbReference type="NCBI Taxonomy" id="1230953"/>
    <lineage>
        <taxon>Bacteria</taxon>
        <taxon>Pseudomonadati</taxon>
        <taxon>Pseudomonadota</taxon>
        <taxon>Betaproteobacteria</taxon>
        <taxon>Burkholderiales</taxon>
        <taxon>Comamonadaceae</taxon>
        <taxon>Hydrogenophaga</taxon>
    </lineage>
</organism>
<dbReference type="Pfam" id="PF05598">
    <property type="entry name" value="DUF772"/>
    <property type="match status" value="1"/>
</dbReference>
<dbReference type="PANTHER" id="PTHR35604">
    <property type="entry name" value="TRANSPOSASE INSH FOR INSERTION SEQUENCE ELEMENT IS5A-RELATED"/>
    <property type="match status" value="1"/>
</dbReference>
<accession>A0ABQ6C9B4</accession>
<dbReference type="EMBL" id="BSPB01000128">
    <property type="protein sequence ID" value="GLS16967.1"/>
    <property type="molecule type" value="Genomic_DNA"/>
</dbReference>
<evidence type="ECO:0000256" key="5">
    <source>
        <dbReference type="ARBA" id="ARBA00023172"/>
    </source>
</evidence>
<dbReference type="NCBIfam" id="NF033581">
    <property type="entry name" value="transpos_IS5_4"/>
    <property type="match status" value="1"/>
</dbReference>
<evidence type="ECO:0000313" key="9">
    <source>
        <dbReference type="EMBL" id="GLS16967.1"/>
    </source>
</evidence>
<evidence type="ECO:0000256" key="1">
    <source>
        <dbReference type="ARBA" id="ARBA00003544"/>
    </source>
</evidence>
<feature type="region of interest" description="Disordered" evidence="6">
    <location>
        <begin position="160"/>
        <end position="202"/>
    </location>
</feature>
<reference evidence="10" key="1">
    <citation type="journal article" date="2019" name="Int. J. Syst. Evol. Microbiol.">
        <title>The Global Catalogue of Microorganisms (GCM) 10K type strain sequencing project: providing services to taxonomists for standard genome sequencing and annotation.</title>
        <authorList>
            <consortium name="The Broad Institute Genomics Platform"/>
            <consortium name="The Broad Institute Genome Sequencing Center for Infectious Disease"/>
            <person name="Wu L."/>
            <person name="Ma J."/>
        </authorList>
    </citation>
    <scope>NUCLEOTIDE SEQUENCE [LARGE SCALE GENOMIC DNA]</scope>
    <source>
        <strain evidence="10">NBRC 109341</strain>
    </source>
</reference>
<name>A0ABQ6C9B4_9BURK</name>
<evidence type="ECO:0000256" key="6">
    <source>
        <dbReference type="SAM" id="MobiDB-lite"/>
    </source>
</evidence>